<comment type="caution">
    <text evidence="17">The sequence shown here is derived from an EMBL/GenBank/DDBJ whole genome shotgun (WGS) entry which is preliminary data.</text>
</comment>
<reference evidence="17" key="1">
    <citation type="submission" date="2021-01" db="EMBL/GenBank/DDBJ databases">
        <title>Adiantum capillus-veneris genome.</title>
        <authorList>
            <person name="Fang Y."/>
            <person name="Liao Q."/>
        </authorList>
    </citation>
    <scope>NUCLEOTIDE SEQUENCE</scope>
    <source>
        <strain evidence="17">H3</strain>
        <tissue evidence="17">Leaf</tissue>
    </source>
</reference>
<proteinExistence type="inferred from homology"/>
<dbReference type="FunFam" id="3.30.565.10:FF:000075">
    <property type="entry name" value="MORC family CW-type zinc finger protein 4"/>
    <property type="match status" value="1"/>
</dbReference>
<dbReference type="InterPro" id="IPR045261">
    <property type="entry name" value="MORC_ATPase"/>
</dbReference>
<dbReference type="GO" id="GO:0005634">
    <property type="term" value="C:nucleus"/>
    <property type="evidence" value="ECO:0007669"/>
    <property type="project" value="UniProtKB-SubCell"/>
</dbReference>
<keyword evidence="8" id="KW-0067">ATP-binding</keyword>
<feature type="region of interest" description="Disordered" evidence="15">
    <location>
        <begin position="52"/>
        <end position="72"/>
    </location>
</feature>
<keyword evidence="10 14" id="KW-0175">Coiled coil</keyword>
<dbReference type="Proteomes" id="UP000886520">
    <property type="component" value="Chromosome 7"/>
</dbReference>
<dbReference type="GO" id="GO:0005524">
    <property type="term" value="F:ATP binding"/>
    <property type="evidence" value="ECO:0007669"/>
    <property type="project" value="UniProtKB-KW"/>
</dbReference>
<keyword evidence="18" id="KW-1185">Reference proteome</keyword>
<evidence type="ECO:0000256" key="12">
    <source>
        <dbReference type="ARBA" id="ARBA00023204"/>
    </source>
</evidence>
<name>A0A9D4V248_ADICA</name>
<organism evidence="17 18">
    <name type="scientific">Adiantum capillus-veneris</name>
    <name type="common">Maidenhair fern</name>
    <dbReference type="NCBI Taxonomy" id="13818"/>
    <lineage>
        <taxon>Eukaryota</taxon>
        <taxon>Viridiplantae</taxon>
        <taxon>Streptophyta</taxon>
        <taxon>Embryophyta</taxon>
        <taxon>Tracheophyta</taxon>
        <taxon>Polypodiopsida</taxon>
        <taxon>Polypodiidae</taxon>
        <taxon>Polypodiales</taxon>
        <taxon>Pteridineae</taxon>
        <taxon>Pteridaceae</taxon>
        <taxon>Vittarioideae</taxon>
        <taxon>Adiantum</taxon>
    </lineage>
</organism>
<feature type="coiled-coil region" evidence="14">
    <location>
        <begin position="627"/>
        <end position="668"/>
    </location>
</feature>
<keyword evidence="3" id="KW-0540">Nuclease</keyword>
<accession>A0A9D4V248</accession>
<evidence type="ECO:0000256" key="4">
    <source>
        <dbReference type="ARBA" id="ARBA00022741"/>
    </source>
</evidence>
<evidence type="ECO:0000256" key="11">
    <source>
        <dbReference type="ARBA" id="ARBA00023158"/>
    </source>
</evidence>
<keyword evidence="7" id="KW-0378">Hydrolase</keyword>
<protein>
    <recommendedName>
        <fullName evidence="16">Morc S5 domain-containing protein</fullName>
    </recommendedName>
</protein>
<dbReference type="Pfam" id="PF13589">
    <property type="entry name" value="HATPase_c_3"/>
    <property type="match status" value="1"/>
</dbReference>
<dbReference type="Pfam" id="PF17942">
    <property type="entry name" value="Morc6_S5"/>
    <property type="match status" value="1"/>
</dbReference>
<keyword evidence="13" id="KW-0539">Nucleus</keyword>
<dbReference type="Gene3D" id="3.30.565.10">
    <property type="entry name" value="Histidine kinase-like ATPase, C-terminal domain"/>
    <property type="match status" value="1"/>
</dbReference>
<evidence type="ECO:0000256" key="8">
    <source>
        <dbReference type="ARBA" id="ARBA00022840"/>
    </source>
</evidence>
<keyword evidence="12" id="KW-0234">DNA repair</keyword>
<keyword evidence="6" id="KW-0227">DNA damage</keyword>
<sequence>MEEQQSSPLKRPRLEPKPEPLDAELIADDSSAIAVEQDLPDDFLEPLDETSLPAFMPQAPPPAAPSQLRAAASAEPIHHGCRQFWKAGDYEGNGVSAPISVAGGIDHVRVHPKFLHSNATSHKWALGAIAELLDNSLDEVHNGATFVEVDMIQSPQDGGPMLLVEDDGGGMNPDNIRACMSLGYSAKSKRANTIGQYGNGFKTSTMRLGSDVIVFSRHPGEGDSPTQSVGMLSYSFLRDTGQEDIIVPMIDYEVKPFGLKKLVRSTVDDWNCNLDTLVKWSPYRSEAELLQQFTGMKNQGTKIVLYNLWEDDQGQLELDFESDPYDIQVRGANRDEQKILMAKRFPNSRHYLTYRHSLRSYASILYLRLAPGFKMTLRGREVEYHNLVNDLMFTQEQTYKPQGGSENFQREKQMLAVVTIGFVKDAKDHIDVQGFNVYHKNRLIKPFWRIWNSASSQGRGIIGVLEANFVEPAHDKQGFERTVVLARLESRLLQMQKTYWNNNCHRVGYFSAKKKDMPRFSYPAKGFQAEAGYKNRVLTRRGDGPEKNSPAFAKSSFEPSGTSFTFQDVVSSDLVLFEERDVSSRQIATDQAIGTVTLNQQLEKESLSFISRHDVDAEIFLREVAKNKELEAKVLDLERKVGEMRNSMDILTEERDKLRSQLESEFRQRALDDEGLRLRLKPNCTHVSIKFEHGLMRFFSIESLGNRFLDNSAL</sequence>
<dbReference type="GO" id="GO:0031047">
    <property type="term" value="P:regulatory ncRNA-mediated gene silencing"/>
    <property type="evidence" value="ECO:0007669"/>
    <property type="project" value="UniProtKB-KW"/>
</dbReference>
<evidence type="ECO:0000256" key="9">
    <source>
        <dbReference type="ARBA" id="ARBA00022853"/>
    </source>
</evidence>
<evidence type="ECO:0000259" key="16">
    <source>
        <dbReference type="Pfam" id="PF17942"/>
    </source>
</evidence>
<keyword evidence="9" id="KW-0156">Chromatin regulator</keyword>
<evidence type="ECO:0000256" key="6">
    <source>
        <dbReference type="ARBA" id="ARBA00022763"/>
    </source>
</evidence>
<dbReference type="AlphaFoldDB" id="A0A9D4V248"/>
<dbReference type="OrthoDB" id="757982at2759"/>
<evidence type="ECO:0000313" key="17">
    <source>
        <dbReference type="EMBL" id="KAI5077898.1"/>
    </source>
</evidence>
<dbReference type="GO" id="GO:0016887">
    <property type="term" value="F:ATP hydrolysis activity"/>
    <property type="evidence" value="ECO:0007669"/>
    <property type="project" value="InterPro"/>
</dbReference>
<dbReference type="SUPFAM" id="SSF55874">
    <property type="entry name" value="ATPase domain of HSP90 chaperone/DNA topoisomerase II/histidine kinase"/>
    <property type="match status" value="1"/>
</dbReference>
<feature type="region of interest" description="Disordered" evidence="15">
    <location>
        <begin position="1"/>
        <end position="30"/>
    </location>
</feature>
<dbReference type="GO" id="GO:0004519">
    <property type="term" value="F:endonuclease activity"/>
    <property type="evidence" value="ECO:0007669"/>
    <property type="project" value="UniProtKB-KW"/>
</dbReference>
<evidence type="ECO:0000256" key="2">
    <source>
        <dbReference type="ARBA" id="ARBA00007845"/>
    </source>
</evidence>
<evidence type="ECO:0000256" key="5">
    <source>
        <dbReference type="ARBA" id="ARBA00022759"/>
    </source>
</evidence>
<evidence type="ECO:0000256" key="10">
    <source>
        <dbReference type="ARBA" id="ARBA00023054"/>
    </source>
</evidence>
<keyword evidence="4" id="KW-0547">Nucleotide-binding</keyword>
<feature type="domain" description="Morc S5" evidence="16">
    <location>
        <begin position="356"/>
        <end position="500"/>
    </location>
</feature>
<dbReference type="PANTHER" id="PTHR23336">
    <property type="entry name" value="ZINC FINGER CW-TYPE COILED-COIL DOMAIN PROTEIN 3"/>
    <property type="match status" value="1"/>
</dbReference>
<dbReference type="EMBL" id="JABFUD020000007">
    <property type="protein sequence ID" value="KAI5077898.1"/>
    <property type="molecule type" value="Genomic_DNA"/>
</dbReference>
<keyword evidence="11" id="KW-0943">RNA-mediated gene silencing</keyword>
<evidence type="ECO:0000256" key="7">
    <source>
        <dbReference type="ARBA" id="ARBA00022801"/>
    </source>
</evidence>
<dbReference type="InterPro" id="IPR036890">
    <property type="entry name" value="HATPase_C_sf"/>
</dbReference>
<comment type="subcellular location">
    <subcellularLocation>
        <location evidence="1">Nucleus</location>
    </subcellularLocation>
</comment>
<evidence type="ECO:0000256" key="15">
    <source>
        <dbReference type="SAM" id="MobiDB-lite"/>
    </source>
</evidence>
<evidence type="ECO:0000313" key="18">
    <source>
        <dbReference type="Proteomes" id="UP000886520"/>
    </source>
</evidence>
<gene>
    <name evidence="17" type="ORF">GOP47_0007722</name>
</gene>
<comment type="similarity">
    <text evidence="2">Belongs to the MORC ATPase protein family.</text>
</comment>
<dbReference type="GO" id="GO:0006325">
    <property type="term" value="P:chromatin organization"/>
    <property type="evidence" value="ECO:0007669"/>
    <property type="project" value="UniProtKB-KW"/>
</dbReference>
<dbReference type="GO" id="GO:0006281">
    <property type="term" value="P:DNA repair"/>
    <property type="evidence" value="ECO:0007669"/>
    <property type="project" value="UniProtKB-KW"/>
</dbReference>
<evidence type="ECO:0000256" key="13">
    <source>
        <dbReference type="ARBA" id="ARBA00023242"/>
    </source>
</evidence>
<evidence type="ECO:0000256" key="14">
    <source>
        <dbReference type="SAM" id="Coils"/>
    </source>
</evidence>
<dbReference type="InterPro" id="IPR041006">
    <property type="entry name" value="Morc_S5"/>
</dbReference>
<keyword evidence="5" id="KW-0255">Endonuclease</keyword>
<evidence type="ECO:0000256" key="1">
    <source>
        <dbReference type="ARBA" id="ARBA00004123"/>
    </source>
</evidence>
<evidence type="ECO:0000256" key="3">
    <source>
        <dbReference type="ARBA" id="ARBA00022722"/>
    </source>
</evidence>
<dbReference type="PANTHER" id="PTHR23336:SF80">
    <property type="entry name" value="PROTEIN MICRORCHIDIA 7-LIKE"/>
    <property type="match status" value="1"/>
</dbReference>
<dbReference type="GO" id="GO:0031349">
    <property type="term" value="P:positive regulation of defense response"/>
    <property type="evidence" value="ECO:0007669"/>
    <property type="project" value="UniProtKB-ARBA"/>
</dbReference>